<evidence type="ECO:0000313" key="1">
    <source>
        <dbReference type="EMBL" id="BCB77353.1"/>
    </source>
</evidence>
<protein>
    <submittedName>
        <fullName evidence="1">Uncharacterized protein</fullName>
    </submittedName>
</protein>
<proteinExistence type="predicted"/>
<reference evidence="1 2" key="2">
    <citation type="submission" date="2020-03" db="EMBL/GenBank/DDBJ databases">
        <authorList>
            <person name="Ichikawa N."/>
            <person name="Kimura A."/>
            <person name="Kitahashi Y."/>
            <person name="Uohara A."/>
        </authorList>
    </citation>
    <scope>NUCLEOTIDE SEQUENCE [LARGE SCALE GENOMIC DNA]</scope>
    <source>
        <strain evidence="1 2">NBRC 107702</strain>
    </source>
</reference>
<reference evidence="1 2" key="1">
    <citation type="submission" date="2020-03" db="EMBL/GenBank/DDBJ databases">
        <title>Whole genome shotgun sequence of Phytohabitans flavus NBRC 107702.</title>
        <authorList>
            <person name="Komaki H."/>
            <person name="Tamura T."/>
        </authorList>
    </citation>
    <scope>NUCLEOTIDE SEQUENCE [LARGE SCALE GENOMIC DNA]</scope>
    <source>
        <strain evidence="1 2">NBRC 107702</strain>
    </source>
</reference>
<accession>A0A6F8XU45</accession>
<dbReference type="AlphaFoldDB" id="A0A6F8XU45"/>
<dbReference type="EMBL" id="AP022870">
    <property type="protein sequence ID" value="BCB77353.1"/>
    <property type="molecule type" value="Genomic_DNA"/>
</dbReference>
<gene>
    <name evidence="1" type="ORF">Pflav_037630</name>
</gene>
<keyword evidence="2" id="KW-1185">Reference proteome</keyword>
<sequence length="138" mass="15080">MRTTIAARSDPIAPIKAMVVDDRHCWREYGLDRWLLWSSVAILGPWRGNFSPRTQRDTTLLASIKESPRSRRLSVALAARSRLDREFIAPLAARPAVGVKRGGEAAGAAVRTTADVAVAHIFVLELICIAMATFDAAP</sequence>
<dbReference type="Proteomes" id="UP000502508">
    <property type="component" value="Chromosome"/>
</dbReference>
<dbReference type="KEGG" id="pfla:Pflav_037630"/>
<evidence type="ECO:0000313" key="2">
    <source>
        <dbReference type="Proteomes" id="UP000502508"/>
    </source>
</evidence>
<name>A0A6F8XU45_9ACTN</name>
<organism evidence="1 2">
    <name type="scientific">Phytohabitans flavus</name>
    <dbReference type="NCBI Taxonomy" id="1076124"/>
    <lineage>
        <taxon>Bacteria</taxon>
        <taxon>Bacillati</taxon>
        <taxon>Actinomycetota</taxon>
        <taxon>Actinomycetes</taxon>
        <taxon>Micromonosporales</taxon>
        <taxon>Micromonosporaceae</taxon>
    </lineage>
</organism>